<dbReference type="SUPFAM" id="SSF46689">
    <property type="entry name" value="Homeodomain-like"/>
    <property type="match status" value="1"/>
</dbReference>
<evidence type="ECO:0000256" key="3">
    <source>
        <dbReference type="ARBA" id="ARBA00023163"/>
    </source>
</evidence>
<dbReference type="Proteomes" id="UP000285908">
    <property type="component" value="Unassembled WGS sequence"/>
</dbReference>
<organism evidence="6 7">
    <name type="scientific">Mesobaculum littorinae</name>
    <dbReference type="NCBI Taxonomy" id="2486419"/>
    <lineage>
        <taxon>Bacteria</taxon>
        <taxon>Pseudomonadati</taxon>
        <taxon>Pseudomonadota</taxon>
        <taxon>Alphaproteobacteria</taxon>
        <taxon>Rhodobacterales</taxon>
        <taxon>Roseobacteraceae</taxon>
        <taxon>Mesobaculum</taxon>
    </lineage>
</organism>
<dbReference type="PANTHER" id="PTHR30055:SF238">
    <property type="entry name" value="MYCOFACTOCIN BIOSYNTHESIS TRANSCRIPTIONAL REGULATOR MFTR-RELATED"/>
    <property type="match status" value="1"/>
</dbReference>
<dbReference type="PANTHER" id="PTHR30055">
    <property type="entry name" value="HTH-TYPE TRANSCRIPTIONAL REGULATOR RUTR"/>
    <property type="match status" value="1"/>
</dbReference>
<name>A0A438AGT2_9RHOB</name>
<dbReference type="AlphaFoldDB" id="A0A438AGT2"/>
<accession>A0A438AGT2</accession>
<comment type="caution">
    <text evidence="6">The sequence shown here is derived from an EMBL/GenBank/DDBJ whole genome shotgun (WGS) entry which is preliminary data.</text>
</comment>
<dbReference type="GO" id="GO:0003700">
    <property type="term" value="F:DNA-binding transcription factor activity"/>
    <property type="evidence" value="ECO:0007669"/>
    <property type="project" value="TreeGrafter"/>
</dbReference>
<dbReference type="InterPro" id="IPR009057">
    <property type="entry name" value="Homeodomain-like_sf"/>
</dbReference>
<dbReference type="PROSITE" id="PS01081">
    <property type="entry name" value="HTH_TETR_1"/>
    <property type="match status" value="1"/>
</dbReference>
<keyword evidence="7" id="KW-1185">Reference proteome</keyword>
<dbReference type="Gene3D" id="1.10.357.10">
    <property type="entry name" value="Tetracycline Repressor, domain 2"/>
    <property type="match status" value="1"/>
</dbReference>
<protein>
    <submittedName>
        <fullName evidence="6">TetR family transcriptional regulator</fullName>
    </submittedName>
</protein>
<gene>
    <name evidence="6" type="ORF">EKE94_10630</name>
</gene>
<feature type="domain" description="HTH tetR-type" evidence="5">
    <location>
        <begin position="1"/>
        <end position="50"/>
    </location>
</feature>
<evidence type="ECO:0000313" key="7">
    <source>
        <dbReference type="Proteomes" id="UP000285908"/>
    </source>
</evidence>
<evidence type="ECO:0000256" key="2">
    <source>
        <dbReference type="ARBA" id="ARBA00023125"/>
    </source>
</evidence>
<evidence type="ECO:0000256" key="1">
    <source>
        <dbReference type="ARBA" id="ARBA00023015"/>
    </source>
</evidence>
<dbReference type="GO" id="GO:0000976">
    <property type="term" value="F:transcription cis-regulatory region binding"/>
    <property type="evidence" value="ECO:0007669"/>
    <property type="project" value="TreeGrafter"/>
</dbReference>
<sequence>MELFGKKGFDCTTAAEIAAHAGVTERTFFRHFADKREVLFDGQAVLLDALLSAIGEVPRNAPPLDTLFRAFRSVCPLLEANRPFSEPRQAVISATPALQERERAKTAALAEALAGALRGRGVPGEKAAIAAQIGMSVFAHVTGAWLNQAAPGLTERLDRAEQDLRTLI</sequence>
<dbReference type="Pfam" id="PF00440">
    <property type="entry name" value="TetR_N"/>
    <property type="match status" value="1"/>
</dbReference>
<dbReference type="PROSITE" id="PS50977">
    <property type="entry name" value="HTH_TETR_2"/>
    <property type="match status" value="1"/>
</dbReference>
<keyword evidence="3" id="KW-0804">Transcription</keyword>
<dbReference type="InterPro" id="IPR023772">
    <property type="entry name" value="DNA-bd_HTH_TetR-type_CS"/>
</dbReference>
<dbReference type="OrthoDB" id="9811084at2"/>
<evidence type="ECO:0000256" key="4">
    <source>
        <dbReference type="PROSITE-ProRule" id="PRU00335"/>
    </source>
</evidence>
<evidence type="ECO:0000313" key="6">
    <source>
        <dbReference type="EMBL" id="RVV97920.1"/>
    </source>
</evidence>
<dbReference type="RefSeq" id="WP_127906585.1">
    <property type="nucleotide sequence ID" value="NZ_RQXX01000003.1"/>
</dbReference>
<evidence type="ECO:0000259" key="5">
    <source>
        <dbReference type="PROSITE" id="PS50977"/>
    </source>
</evidence>
<keyword evidence="2 4" id="KW-0238">DNA-binding</keyword>
<feature type="DNA-binding region" description="H-T-H motif" evidence="4">
    <location>
        <begin position="13"/>
        <end position="32"/>
    </location>
</feature>
<keyword evidence="1" id="KW-0805">Transcription regulation</keyword>
<dbReference type="EMBL" id="RQXX01000003">
    <property type="protein sequence ID" value="RVV97920.1"/>
    <property type="molecule type" value="Genomic_DNA"/>
</dbReference>
<dbReference type="InterPro" id="IPR050109">
    <property type="entry name" value="HTH-type_TetR-like_transc_reg"/>
</dbReference>
<proteinExistence type="predicted"/>
<dbReference type="InterPro" id="IPR001647">
    <property type="entry name" value="HTH_TetR"/>
</dbReference>
<reference evidence="6 7" key="1">
    <citation type="submission" date="2018-11" db="EMBL/GenBank/DDBJ databases">
        <title>Mesobaculum littorinae gen. nov., sp. nov., isolated from Littorina scabra that represents a novel genus of the order Rhodobacteraceae.</title>
        <authorList>
            <person name="Li F."/>
        </authorList>
    </citation>
    <scope>NUCLEOTIDE SEQUENCE [LARGE SCALE GENOMIC DNA]</scope>
    <source>
        <strain evidence="6 7">M0103</strain>
    </source>
</reference>